<name>A0A9R1UL80_LACSA</name>
<evidence type="ECO:0000313" key="3">
    <source>
        <dbReference type="Proteomes" id="UP000235145"/>
    </source>
</evidence>
<sequence>MIHASMTTSTSEEAEGVVMAIPMPGHPIARQEEEKVVDDCKPLSDLLESHDVVFLLTDTREIRWLLNLLCVNANKVTITGALWFDSFLVMRHDAGPLLSRNTSSKAETVVGSSLSVSVEEMSLGQKDSKPRLGCYFCNDVVAPVDV</sequence>
<protein>
    <recommendedName>
        <fullName evidence="1">THIF-type NAD/FAD binding fold domain-containing protein</fullName>
    </recommendedName>
</protein>
<dbReference type="Gene3D" id="3.40.50.720">
    <property type="entry name" value="NAD(P)-binding Rossmann-like Domain"/>
    <property type="match status" value="1"/>
</dbReference>
<accession>A0A9R1UL80</accession>
<dbReference type="EMBL" id="NBSK02000008">
    <property type="protein sequence ID" value="KAJ0189253.1"/>
    <property type="molecule type" value="Genomic_DNA"/>
</dbReference>
<dbReference type="AlphaFoldDB" id="A0A9R1UL80"/>
<comment type="caution">
    <text evidence="2">The sequence shown here is derived from an EMBL/GenBank/DDBJ whole genome shotgun (WGS) entry which is preliminary data.</text>
</comment>
<reference evidence="2 3" key="1">
    <citation type="journal article" date="2017" name="Nat. Commun.">
        <title>Genome assembly with in vitro proximity ligation data and whole-genome triplication in lettuce.</title>
        <authorList>
            <person name="Reyes-Chin-Wo S."/>
            <person name="Wang Z."/>
            <person name="Yang X."/>
            <person name="Kozik A."/>
            <person name="Arikit S."/>
            <person name="Song C."/>
            <person name="Xia L."/>
            <person name="Froenicke L."/>
            <person name="Lavelle D.O."/>
            <person name="Truco M.J."/>
            <person name="Xia R."/>
            <person name="Zhu S."/>
            <person name="Xu C."/>
            <person name="Xu H."/>
            <person name="Xu X."/>
            <person name="Cox K."/>
            <person name="Korf I."/>
            <person name="Meyers B.C."/>
            <person name="Michelmore R.W."/>
        </authorList>
    </citation>
    <scope>NUCLEOTIDE SEQUENCE [LARGE SCALE GENOMIC DNA]</scope>
    <source>
        <strain evidence="3">cv. Salinas</strain>
        <tissue evidence="2">Seedlings</tissue>
    </source>
</reference>
<keyword evidence="3" id="KW-1185">Reference proteome</keyword>
<evidence type="ECO:0000259" key="1">
    <source>
        <dbReference type="Pfam" id="PF00899"/>
    </source>
</evidence>
<organism evidence="2 3">
    <name type="scientific">Lactuca sativa</name>
    <name type="common">Garden lettuce</name>
    <dbReference type="NCBI Taxonomy" id="4236"/>
    <lineage>
        <taxon>Eukaryota</taxon>
        <taxon>Viridiplantae</taxon>
        <taxon>Streptophyta</taxon>
        <taxon>Embryophyta</taxon>
        <taxon>Tracheophyta</taxon>
        <taxon>Spermatophyta</taxon>
        <taxon>Magnoliopsida</taxon>
        <taxon>eudicotyledons</taxon>
        <taxon>Gunneridae</taxon>
        <taxon>Pentapetalae</taxon>
        <taxon>asterids</taxon>
        <taxon>campanulids</taxon>
        <taxon>Asterales</taxon>
        <taxon>Asteraceae</taxon>
        <taxon>Cichorioideae</taxon>
        <taxon>Cichorieae</taxon>
        <taxon>Lactucinae</taxon>
        <taxon>Lactuca</taxon>
    </lineage>
</organism>
<feature type="domain" description="THIF-type NAD/FAD binding fold" evidence="1">
    <location>
        <begin position="43"/>
        <end position="100"/>
    </location>
</feature>
<dbReference type="GO" id="GO:0008641">
    <property type="term" value="F:ubiquitin-like modifier activating enzyme activity"/>
    <property type="evidence" value="ECO:0007669"/>
    <property type="project" value="InterPro"/>
</dbReference>
<dbReference type="SUPFAM" id="SSF69572">
    <property type="entry name" value="Activating enzymes of the ubiquitin-like proteins"/>
    <property type="match status" value="1"/>
</dbReference>
<dbReference type="InterPro" id="IPR000594">
    <property type="entry name" value="ThiF_NAD_FAD-bd"/>
</dbReference>
<dbReference type="Proteomes" id="UP000235145">
    <property type="component" value="Unassembled WGS sequence"/>
</dbReference>
<evidence type="ECO:0000313" key="2">
    <source>
        <dbReference type="EMBL" id="KAJ0189253.1"/>
    </source>
</evidence>
<dbReference type="InterPro" id="IPR035985">
    <property type="entry name" value="Ubiquitin-activating_enz"/>
</dbReference>
<gene>
    <name evidence="2" type="ORF">LSAT_V11C800403410</name>
</gene>
<dbReference type="Pfam" id="PF00899">
    <property type="entry name" value="ThiF"/>
    <property type="match status" value="1"/>
</dbReference>
<proteinExistence type="predicted"/>